<organism evidence="4 5">
    <name type="scientific">Actinomyces bovis</name>
    <dbReference type="NCBI Taxonomy" id="1658"/>
    <lineage>
        <taxon>Bacteria</taxon>
        <taxon>Bacillati</taxon>
        <taxon>Actinomycetota</taxon>
        <taxon>Actinomycetes</taxon>
        <taxon>Actinomycetales</taxon>
        <taxon>Actinomycetaceae</taxon>
        <taxon>Actinomyces</taxon>
    </lineage>
</organism>
<proteinExistence type="predicted"/>
<sequence length="584" mass="60771">MTGAEAHKRRLPAGAAGPNRAAEYGPARRSFLLALATAGTAGLSGCVTLPSSGKVQRADVRDQRPDSLIQTADFPLVGAEPTEIVAGFLRACASGPSDDFAAARRYLVGPVASSWWPERTVRVYPHLDSTSIVQDQSGAVQVSVPVQAQLDAEGNYEVVAEDNPVQVSYTLTRNARNEWRIAAVPDGVMLPVSSFSSNFQCLPVFFLGPDGTHWVADSRWVPSRNAVSRVVSRILGGPSDRLKGVATALALEGMEMEDQAGLTAVNGLVTVGLRSQDRQPAGLLSRLASQITLSLSVLETVTEVHVVVNGERVAADSKLPNPLKGSGQVVLLTPSAVVRGVGGTRVALADLASLGGSQLRSPAVGPDNSVYALNGGSLLRLAAGANSASVIYSTANPQGGSDSLLPPVVDADGWVWTGRDGQLSVVNAKGAAHNLKTDWLVGKITAFDLSAEGGRVAVVASTNQGVRVAVCAVKREGEDAHPAALVQPQYLVAPGATKVAWADLMTVAVLMAEESGGGTLRLQVVGGSYEDVAAVKDTTVLAGERTNGTILACDARSVLWRRSGATWHEIDAACSDPYYPLPGA</sequence>
<evidence type="ECO:0000259" key="2">
    <source>
        <dbReference type="Pfam" id="PF10646"/>
    </source>
</evidence>
<keyword evidence="4" id="KW-0449">Lipoprotein</keyword>
<keyword evidence="5" id="KW-1185">Reference proteome</keyword>
<dbReference type="Pfam" id="PF10646">
    <property type="entry name" value="Germane"/>
    <property type="match status" value="1"/>
</dbReference>
<name>A0ABY1VMP4_9ACTO</name>
<dbReference type="InterPro" id="IPR059026">
    <property type="entry name" value="LpqB_N"/>
</dbReference>
<protein>
    <submittedName>
        <fullName evidence="4">Lipoprotein LpqB</fullName>
    </submittedName>
</protein>
<gene>
    <name evidence="4" type="ORF">NCTC11535_00998</name>
</gene>
<feature type="region of interest" description="Disordered" evidence="1">
    <location>
        <begin position="1"/>
        <end position="22"/>
    </location>
</feature>
<evidence type="ECO:0000313" key="5">
    <source>
        <dbReference type="Proteomes" id="UP000250006"/>
    </source>
</evidence>
<dbReference type="Proteomes" id="UP000250006">
    <property type="component" value="Unassembled WGS sequence"/>
</dbReference>
<feature type="domain" description="GerMN" evidence="2">
    <location>
        <begin position="203"/>
        <end position="313"/>
    </location>
</feature>
<accession>A0ABY1VMP4</accession>
<dbReference type="EMBL" id="UAPQ01000006">
    <property type="protein sequence ID" value="SPT53335.1"/>
    <property type="molecule type" value="Genomic_DNA"/>
</dbReference>
<dbReference type="RefSeq" id="WP_170166851.1">
    <property type="nucleotide sequence ID" value="NZ_UAPQ01000006.1"/>
</dbReference>
<evidence type="ECO:0000256" key="1">
    <source>
        <dbReference type="SAM" id="MobiDB-lite"/>
    </source>
</evidence>
<dbReference type="InterPro" id="IPR006311">
    <property type="entry name" value="TAT_signal"/>
</dbReference>
<dbReference type="InterPro" id="IPR019606">
    <property type="entry name" value="GerMN"/>
</dbReference>
<dbReference type="Pfam" id="PF25976">
    <property type="entry name" value="LpqB_N"/>
    <property type="match status" value="1"/>
</dbReference>
<evidence type="ECO:0000313" key="4">
    <source>
        <dbReference type="EMBL" id="SPT53335.1"/>
    </source>
</evidence>
<reference evidence="4 5" key="1">
    <citation type="submission" date="2018-06" db="EMBL/GenBank/DDBJ databases">
        <authorList>
            <consortium name="Pathogen Informatics"/>
            <person name="Doyle S."/>
        </authorList>
    </citation>
    <scope>NUCLEOTIDE SEQUENCE [LARGE SCALE GENOMIC DNA]</scope>
    <source>
        <strain evidence="4 5">NCTC11535</strain>
    </source>
</reference>
<comment type="caution">
    <text evidence="4">The sequence shown here is derived from an EMBL/GenBank/DDBJ whole genome shotgun (WGS) entry which is preliminary data.</text>
</comment>
<dbReference type="PROSITE" id="PS51318">
    <property type="entry name" value="TAT"/>
    <property type="match status" value="1"/>
</dbReference>
<feature type="domain" description="Lipoprotein LpqB N-terminal" evidence="3">
    <location>
        <begin position="75"/>
        <end position="195"/>
    </location>
</feature>
<evidence type="ECO:0000259" key="3">
    <source>
        <dbReference type="Pfam" id="PF25976"/>
    </source>
</evidence>